<organism evidence="17 18">
    <name type="scientific">Cylicocyclus nassatus</name>
    <name type="common">Nematode worm</name>
    <dbReference type="NCBI Taxonomy" id="53992"/>
    <lineage>
        <taxon>Eukaryota</taxon>
        <taxon>Metazoa</taxon>
        <taxon>Ecdysozoa</taxon>
        <taxon>Nematoda</taxon>
        <taxon>Chromadorea</taxon>
        <taxon>Rhabditida</taxon>
        <taxon>Rhabditina</taxon>
        <taxon>Rhabditomorpha</taxon>
        <taxon>Strongyloidea</taxon>
        <taxon>Strongylidae</taxon>
        <taxon>Cylicocyclus</taxon>
    </lineage>
</organism>
<dbReference type="PANTHER" id="PTHR45638:SF11">
    <property type="entry name" value="CYCLIC NUCLEOTIDE-GATED CATION CHANNEL SUBUNIT A"/>
    <property type="match status" value="1"/>
</dbReference>
<feature type="region of interest" description="Disordered" evidence="14">
    <location>
        <begin position="114"/>
        <end position="133"/>
    </location>
</feature>
<evidence type="ECO:0000256" key="7">
    <source>
        <dbReference type="ARBA" id="ARBA00022989"/>
    </source>
</evidence>
<evidence type="ECO:0000256" key="6">
    <source>
        <dbReference type="ARBA" id="ARBA00022898"/>
    </source>
</evidence>
<comment type="subcellular location">
    <subcellularLocation>
        <location evidence="2">Membrane</location>
        <topology evidence="2">Multi-pass membrane protein</topology>
    </subcellularLocation>
</comment>
<dbReference type="InterPro" id="IPR010977">
    <property type="entry name" value="Aromatic_deC"/>
</dbReference>
<dbReference type="GO" id="GO:0030170">
    <property type="term" value="F:pyridoxal phosphate binding"/>
    <property type="evidence" value="ECO:0007669"/>
    <property type="project" value="InterPro"/>
</dbReference>
<dbReference type="InterPro" id="IPR050866">
    <property type="entry name" value="CNG_cation_channel"/>
</dbReference>
<feature type="compositionally biased region" description="Pro residues" evidence="14">
    <location>
        <begin position="28"/>
        <end position="39"/>
    </location>
</feature>
<evidence type="ECO:0000256" key="3">
    <source>
        <dbReference type="ARBA" id="ARBA00009533"/>
    </source>
</evidence>
<evidence type="ECO:0000256" key="13">
    <source>
        <dbReference type="PIRSR" id="PIRSR602129-50"/>
    </source>
</evidence>
<evidence type="ECO:0000256" key="4">
    <source>
        <dbReference type="ARBA" id="ARBA00022448"/>
    </source>
</evidence>
<evidence type="ECO:0000256" key="5">
    <source>
        <dbReference type="ARBA" id="ARBA00022692"/>
    </source>
</evidence>
<feature type="transmembrane region" description="Helical" evidence="15">
    <location>
        <begin position="422"/>
        <end position="444"/>
    </location>
</feature>
<dbReference type="GO" id="GO:0005222">
    <property type="term" value="F:intracellularly cAMP-activated cation channel activity"/>
    <property type="evidence" value="ECO:0007669"/>
    <property type="project" value="TreeGrafter"/>
</dbReference>
<comment type="caution">
    <text evidence="17">The sequence shown here is derived from an EMBL/GenBank/DDBJ whole genome shotgun (WGS) entry which is preliminary data.</text>
</comment>
<feature type="transmembrane region" description="Helical" evidence="15">
    <location>
        <begin position="231"/>
        <end position="250"/>
    </location>
</feature>
<dbReference type="CDD" id="cd00038">
    <property type="entry name" value="CAP_ED"/>
    <property type="match status" value="1"/>
</dbReference>
<feature type="compositionally biased region" description="Basic and acidic residues" evidence="14">
    <location>
        <begin position="940"/>
        <end position="951"/>
    </location>
</feature>
<keyword evidence="8" id="KW-0406">Ion transport</keyword>
<evidence type="ECO:0000256" key="14">
    <source>
        <dbReference type="SAM" id="MobiDB-lite"/>
    </source>
</evidence>
<gene>
    <name evidence="17" type="ORF">CYNAS_LOCUS10592</name>
</gene>
<accession>A0AA36M4K1</accession>
<dbReference type="Pfam" id="PF16526">
    <property type="entry name" value="CLZ"/>
    <property type="match status" value="1"/>
</dbReference>
<dbReference type="PRINTS" id="PR00800">
    <property type="entry name" value="YHDCRBOXLASE"/>
</dbReference>
<dbReference type="Pfam" id="PF00282">
    <property type="entry name" value="Pyridoxal_deC"/>
    <property type="match status" value="1"/>
</dbReference>
<dbReference type="GO" id="GO:0044877">
    <property type="term" value="F:protein-containing complex binding"/>
    <property type="evidence" value="ECO:0007669"/>
    <property type="project" value="TreeGrafter"/>
</dbReference>
<dbReference type="InterPro" id="IPR032406">
    <property type="entry name" value="CLZ_dom"/>
</dbReference>
<dbReference type="InterPro" id="IPR015422">
    <property type="entry name" value="PyrdxlP-dep_Trfase_small"/>
</dbReference>
<dbReference type="SUPFAM" id="SSF53383">
    <property type="entry name" value="PLP-dependent transferases"/>
    <property type="match status" value="1"/>
</dbReference>
<dbReference type="PROSITE" id="PS00889">
    <property type="entry name" value="CNMP_BINDING_2"/>
    <property type="match status" value="1"/>
</dbReference>
<comment type="similarity">
    <text evidence="3">Belongs to the group II decarboxylase family.</text>
</comment>
<keyword evidence="12" id="KW-0407">Ion channel</keyword>
<evidence type="ECO:0000256" key="8">
    <source>
        <dbReference type="ARBA" id="ARBA00023065"/>
    </source>
</evidence>
<dbReference type="SUPFAM" id="SSF51206">
    <property type="entry name" value="cAMP-binding domain-like"/>
    <property type="match status" value="1"/>
</dbReference>
<dbReference type="InterPro" id="IPR014710">
    <property type="entry name" value="RmlC-like_jellyroll"/>
</dbReference>
<feature type="compositionally biased region" description="Low complexity" evidence="14">
    <location>
        <begin position="119"/>
        <end position="133"/>
    </location>
</feature>
<comment type="cofactor">
    <cofactor evidence="1 13">
        <name>pyridoxal 5'-phosphate</name>
        <dbReference type="ChEBI" id="CHEBI:597326"/>
    </cofactor>
</comment>
<dbReference type="Gene3D" id="3.90.1150.10">
    <property type="entry name" value="Aspartate Aminotransferase, domain 1"/>
    <property type="match status" value="1"/>
</dbReference>
<dbReference type="InterPro" id="IPR002129">
    <property type="entry name" value="PyrdxlP-dep_de-COase"/>
</dbReference>
<dbReference type="EMBL" id="CATQJL010000223">
    <property type="protein sequence ID" value="CAJ0598609.1"/>
    <property type="molecule type" value="Genomic_DNA"/>
</dbReference>
<dbReference type="InterPro" id="IPR015421">
    <property type="entry name" value="PyrdxlP-dep_Trfase_major"/>
</dbReference>
<dbReference type="FunFam" id="1.10.287.630:FF:000001">
    <property type="entry name" value="Cyclic nucleotide-gated channel alpha 3"/>
    <property type="match status" value="1"/>
</dbReference>
<dbReference type="GO" id="GO:0006520">
    <property type="term" value="P:amino acid metabolic process"/>
    <property type="evidence" value="ECO:0007669"/>
    <property type="project" value="InterPro"/>
</dbReference>
<dbReference type="Gene3D" id="1.10.287.70">
    <property type="match status" value="1"/>
</dbReference>
<evidence type="ECO:0000256" key="15">
    <source>
        <dbReference type="SAM" id="Phobius"/>
    </source>
</evidence>
<dbReference type="PROSITE" id="PS00888">
    <property type="entry name" value="CNMP_BINDING_1"/>
    <property type="match status" value="1"/>
</dbReference>
<dbReference type="GO" id="GO:0005886">
    <property type="term" value="C:plasma membrane"/>
    <property type="evidence" value="ECO:0007669"/>
    <property type="project" value="TreeGrafter"/>
</dbReference>
<dbReference type="InterPro" id="IPR018490">
    <property type="entry name" value="cNMP-bd_dom_sf"/>
</dbReference>
<dbReference type="Gene3D" id="2.60.120.10">
    <property type="entry name" value="Jelly Rolls"/>
    <property type="match status" value="1"/>
</dbReference>
<dbReference type="PANTHER" id="PTHR45638">
    <property type="entry name" value="CYCLIC NUCLEOTIDE-GATED CATION CHANNEL SUBUNIT A"/>
    <property type="match status" value="1"/>
</dbReference>
<feature type="domain" description="Cyclic nucleotide-binding" evidence="16">
    <location>
        <begin position="526"/>
        <end position="640"/>
    </location>
</feature>
<feature type="compositionally biased region" description="Low complexity" evidence="14">
    <location>
        <begin position="64"/>
        <end position="74"/>
    </location>
</feature>
<dbReference type="SMART" id="SM00100">
    <property type="entry name" value="cNMP"/>
    <property type="match status" value="1"/>
</dbReference>
<dbReference type="FunFam" id="1.10.287.70:FF:000367">
    <property type="entry name" value="Cyclic nucleotide-gated cation channel"/>
    <property type="match status" value="1"/>
</dbReference>
<evidence type="ECO:0000259" key="16">
    <source>
        <dbReference type="PROSITE" id="PS50042"/>
    </source>
</evidence>
<dbReference type="PROSITE" id="PS50042">
    <property type="entry name" value="CNMP_BINDING_3"/>
    <property type="match status" value="1"/>
</dbReference>
<keyword evidence="18" id="KW-1185">Reference proteome</keyword>
<dbReference type="GO" id="GO:0017071">
    <property type="term" value="C:intracellular cyclic nucleotide activated cation channel complex"/>
    <property type="evidence" value="ECO:0007669"/>
    <property type="project" value="TreeGrafter"/>
</dbReference>
<proteinExistence type="inferred from homology"/>
<keyword evidence="4" id="KW-0813">Transport</keyword>
<dbReference type="Pfam" id="PF00027">
    <property type="entry name" value="cNMP_binding"/>
    <property type="match status" value="1"/>
</dbReference>
<evidence type="ECO:0000256" key="1">
    <source>
        <dbReference type="ARBA" id="ARBA00001933"/>
    </source>
</evidence>
<feature type="transmembrane region" description="Helical" evidence="15">
    <location>
        <begin position="154"/>
        <end position="174"/>
    </location>
</feature>
<dbReference type="Gene3D" id="1.10.287.630">
    <property type="entry name" value="Helix hairpin bin"/>
    <property type="match status" value="1"/>
</dbReference>
<dbReference type="SUPFAM" id="SSF81324">
    <property type="entry name" value="Voltage-gated potassium channels"/>
    <property type="match status" value="1"/>
</dbReference>
<keyword evidence="10" id="KW-0456">Lyase</keyword>
<evidence type="ECO:0000256" key="10">
    <source>
        <dbReference type="ARBA" id="ARBA00023239"/>
    </source>
</evidence>
<feature type="transmembrane region" description="Helical" evidence="15">
    <location>
        <begin position="339"/>
        <end position="363"/>
    </location>
</feature>
<feature type="compositionally biased region" description="Low complexity" evidence="14">
    <location>
        <begin position="9"/>
        <end position="27"/>
    </location>
</feature>
<keyword evidence="9 15" id="KW-0472">Membrane</keyword>
<dbReference type="Gene3D" id="1.20.1340.10">
    <property type="entry name" value="dopa decarboxylase, N-terminal domain"/>
    <property type="match status" value="1"/>
</dbReference>
<keyword evidence="7 15" id="KW-1133">Transmembrane helix</keyword>
<evidence type="ECO:0000256" key="2">
    <source>
        <dbReference type="ARBA" id="ARBA00004141"/>
    </source>
</evidence>
<dbReference type="InterPro" id="IPR000595">
    <property type="entry name" value="cNMP-bd_dom"/>
</dbReference>
<dbReference type="Gene3D" id="3.40.640.10">
    <property type="entry name" value="Type I PLP-dependent aspartate aminotransferase-like (Major domain)"/>
    <property type="match status" value="1"/>
</dbReference>
<dbReference type="GO" id="GO:0019752">
    <property type="term" value="P:carboxylic acid metabolic process"/>
    <property type="evidence" value="ECO:0007669"/>
    <property type="project" value="InterPro"/>
</dbReference>
<evidence type="ECO:0000256" key="11">
    <source>
        <dbReference type="ARBA" id="ARBA00023286"/>
    </source>
</evidence>
<evidence type="ECO:0000313" key="17">
    <source>
        <dbReference type="EMBL" id="CAJ0598609.1"/>
    </source>
</evidence>
<evidence type="ECO:0000313" key="18">
    <source>
        <dbReference type="Proteomes" id="UP001176961"/>
    </source>
</evidence>
<keyword evidence="6 13" id="KW-0663">Pyridoxal phosphate</keyword>
<evidence type="ECO:0000256" key="12">
    <source>
        <dbReference type="ARBA" id="ARBA00023303"/>
    </source>
</evidence>
<name>A0AA36M4K1_CYLNA</name>
<feature type="transmembrane region" description="Helical" evidence="15">
    <location>
        <begin position="877"/>
        <end position="897"/>
    </location>
</feature>
<feature type="modified residue" description="N6-(pyridoxal phosphate)lysine" evidence="13">
    <location>
        <position position="1292"/>
    </location>
</feature>
<dbReference type="GO" id="GO:0030553">
    <property type="term" value="F:cGMP binding"/>
    <property type="evidence" value="ECO:0007669"/>
    <property type="project" value="TreeGrafter"/>
</dbReference>
<dbReference type="InterPro" id="IPR005821">
    <property type="entry name" value="Ion_trans_dom"/>
</dbReference>
<feature type="region of interest" description="Disordered" evidence="14">
    <location>
        <begin position="1"/>
        <end position="74"/>
    </location>
</feature>
<sequence length="1499" mass="170440">MSAQPGPGAPSEPSTAPVATSPAAALAPPGPAPPPPPAPNQTAPSAPDTTQTSNGVAGAGPNGPNGVAPHANGAVPSNSLMNAVARTNLIARLFRRQNRVHNTYEAQSEFMQKFGHGNSGSEPASAPAEATAADGSTNKNFLSTWTIDASQDRYYYWTVVVSIAFVYNLLFVIARQVFGDLMGPIGIPVCTQPAALYVNTTVSECTDDQLMNMQEMPSIQLYSDLGWSRWWWTRILWALLDLVMDTIYFLDMFVRTRTGFLEQGLVVKDIDKIKKRYYESKQFKYDLLSIIPADYILGWPWPISWFRPFPVIRLNRLLRLDRVRDCIERTETRSSMPNAFRVLCVVWYIIVIIHWNACFYFWISEMIGLGSDGWVYGPLNRQSLPENVKDTLLRRYIYSFYWSTLILTTIGEVPGPVQNIEYLFVTLDLMCGVLIFATIVGNVGSMISNMSAARTEFQNKMDGIKQYMELRRVSKQLEMRVIKWFDYLWANKQSLSDQQVLKVLPDKLQAEIAMQVHFETLRKVRIFQDCEAGLLAELVLKLQLQVFSPGDYICRKGDIGREMYIVKRGKLQVVGDDGQKVFATLQEGAVFGELSILNIAGSKNGNRRTANVRSVGYTDLFVLNKNDLWNALREYPDARKLLMAKGRELLKKDNLLDENAPEEQQTVEELAEQLTNSVKVLQTRMARLIAEHTSTETKLNTRIEFLEKQLHRIVIIISTFASAAYRSMTITVVVEEEISRDFALLNMVFHRLSNEFGLRVKHVSKTEDKCSAYANLAKKYAPLRGQTMLIIIPFESDSFNCKKSVEGNVILVWPYTMVGPEQGFAYGQLGDIRENYQSGAIFGLIQYIDQMTTVSSMPSYEYDTSDLFKKMKTGLSVPGYLALILSVGTVIAFAVAVNLCVKYRKKSAISAVGLFDIGFSSGDTGRSSEEKSRKKKKKKKDETAKTEELPKVTTKESVEQLAPFIAKGRSTDELLENPVNAPEFLFYLHRLARLVIEYFDDPKAFSVTTDLSPGFLYRTMSRFAPPTPEKFQVICDDLKRKILPGMTHWQHPRFHAYYPAGRRFPDVLAEVLTSAMAFNVFSWESCPSLSELENLVVNWIGRAFGLPEEFLFQESLQRSPGGGSIVGSASDAIFCSIMVSRNWKISQVRTQHRDMASSEYETIHDILKKLVVYCSKDAHSGIEKACRVAMVRCRPIQPRAENGWGITGEQLEKCIVADIKKGLIPTHIHCTLGTSATGAEDLLDSIWPIAEKYDMWLHCDASFSGNAWIDEKYRANTKSLAHVHSLNVNLHKFLLFSGMTCLVWTRFRHIYKDAFNTASFQNFPLQDTTDMRDWGIHVSRRNKALKIWMSVRLNGLEGLRYYLNYTVEMCNYFESLVAKHPLLKIFSRRLAFFTFYYEEPGSSKEENNKYTEDLCQFINQSHMLFVAPTRVHDINLIRICISYERTDRSVVDESWNILKNLVDEFTNRKNDPYLLQTKMITPFLKFHDVHDYYFRKKLK</sequence>
<reference evidence="17" key="1">
    <citation type="submission" date="2023-07" db="EMBL/GenBank/DDBJ databases">
        <authorList>
            <consortium name="CYATHOMIX"/>
        </authorList>
    </citation>
    <scope>NUCLEOTIDE SEQUENCE</scope>
    <source>
        <strain evidence="17">N/A</strain>
    </source>
</reference>
<protein>
    <recommendedName>
        <fullName evidence="16">Cyclic nucleotide-binding domain-containing protein</fullName>
    </recommendedName>
</protein>
<dbReference type="GO" id="GO:0016831">
    <property type="term" value="F:carboxy-lyase activity"/>
    <property type="evidence" value="ECO:0007669"/>
    <property type="project" value="InterPro"/>
</dbReference>
<keyword evidence="5 15" id="KW-0812">Transmembrane</keyword>
<dbReference type="Pfam" id="PF00520">
    <property type="entry name" value="Ion_trans"/>
    <property type="match status" value="1"/>
</dbReference>
<dbReference type="Proteomes" id="UP001176961">
    <property type="component" value="Unassembled WGS sequence"/>
</dbReference>
<keyword evidence="11" id="KW-1071">Ligand-gated ion channel</keyword>
<evidence type="ECO:0000256" key="9">
    <source>
        <dbReference type="ARBA" id="ARBA00023136"/>
    </source>
</evidence>
<dbReference type="GO" id="GO:0005223">
    <property type="term" value="F:intracellularly cGMP-activated cation channel activity"/>
    <property type="evidence" value="ECO:0007669"/>
    <property type="project" value="TreeGrafter"/>
</dbReference>
<dbReference type="Gene3D" id="1.20.5.300">
    <property type="match status" value="1"/>
</dbReference>
<dbReference type="InterPro" id="IPR015424">
    <property type="entry name" value="PyrdxlP-dep_Trfase"/>
</dbReference>
<dbReference type="InterPro" id="IPR018488">
    <property type="entry name" value="cNMP-bd_CS"/>
</dbReference>
<dbReference type="FunFam" id="2.60.120.10:FF:000002">
    <property type="entry name" value="Cyclic nucleotide gated channel alpha 1a"/>
    <property type="match status" value="1"/>
</dbReference>
<feature type="region of interest" description="Disordered" evidence="14">
    <location>
        <begin position="922"/>
        <end position="951"/>
    </location>
</feature>